<evidence type="ECO:0000256" key="1">
    <source>
        <dbReference type="ARBA" id="ARBA00011245"/>
    </source>
</evidence>
<comment type="subunit">
    <text evidence="1">Monomer.</text>
</comment>
<evidence type="ECO:0008006" key="9">
    <source>
        <dbReference type="Google" id="ProtNLM"/>
    </source>
</evidence>
<feature type="region of interest" description="Disordered" evidence="5">
    <location>
        <begin position="205"/>
        <end position="229"/>
    </location>
</feature>
<keyword evidence="8" id="KW-1185">Reference proteome</keyword>
<evidence type="ECO:0000313" key="8">
    <source>
        <dbReference type="Proteomes" id="UP001501727"/>
    </source>
</evidence>
<evidence type="ECO:0000256" key="2">
    <source>
        <dbReference type="ARBA" id="ARBA00022448"/>
    </source>
</evidence>
<dbReference type="SUPFAM" id="SSF89392">
    <property type="entry name" value="Prokaryotic lipoproteins and lipoprotein localization factors"/>
    <property type="match status" value="1"/>
</dbReference>
<proteinExistence type="predicted"/>
<keyword evidence="3 6" id="KW-0732">Signal</keyword>
<protein>
    <recommendedName>
        <fullName evidence="9">DUF2092 domain-containing protein</fullName>
    </recommendedName>
</protein>
<dbReference type="Gene3D" id="2.50.20.20">
    <property type="match status" value="1"/>
</dbReference>
<dbReference type="Proteomes" id="UP001501727">
    <property type="component" value="Unassembled WGS sequence"/>
</dbReference>
<dbReference type="PROSITE" id="PS51257">
    <property type="entry name" value="PROKAR_LIPOPROTEIN"/>
    <property type="match status" value="1"/>
</dbReference>
<sequence>MYQHRPMMTILAACAALAMAACNAGPSTPAPPVAQADAAAEAGAANLAADTPAAVPATDAKAELIGALESFKDIRSFHATMQIEAQGVTMHSELDFVAPDRFRMTMPGGMGSQTIIGDTMYMQAGGQVIRSKMPAGMTDKWRNPAQLEDAYDGTTVQALGSDVLDGKPVRKYLLRKPSAETPADITIWVGTDGLPLQVQAVVTEPGKAGTTTARYSRYNDPSLDIPTPQ</sequence>
<gene>
    <name evidence="7" type="ORF">GCM10022229_17850</name>
</gene>
<comment type="caution">
    <text evidence="7">The sequence shown here is derived from an EMBL/GenBank/DDBJ whole genome shotgun (WGS) entry which is preliminary data.</text>
</comment>
<evidence type="ECO:0000256" key="5">
    <source>
        <dbReference type="SAM" id="MobiDB-lite"/>
    </source>
</evidence>
<evidence type="ECO:0000256" key="3">
    <source>
        <dbReference type="ARBA" id="ARBA00022729"/>
    </source>
</evidence>
<feature type="chain" id="PRO_5047161829" description="DUF2092 domain-containing protein" evidence="6">
    <location>
        <begin position="25"/>
        <end position="229"/>
    </location>
</feature>
<evidence type="ECO:0000313" key="7">
    <source>
        <dbReference type="EMBL" id="GAA3924419.1"/>
    </source>
</evidence>
<accession>A0ABP7MLK2</accession>
<evidence type="ECO:0000256" key="6">
    <source>
        <dbReference type="SAM" id="SignalP"/>
    </source>
</evidence>
<keyword evidence="4" id="KW-0653">Protein transport</keyword>
<dbReference type="EMBL" id="BAAAZU010000008">
    <property type="protein sequence ID" value="GAA3924419.1"/>
    <property type="molecule type" value="Genomic_DNA"/>
</dbReference>
<evidence type="ECO:0000256" key="4">
    <source>
        <dbReference type="ARBA" id="ARBA00022927"/>
    </source>
</evidence>
<keyword evidence="2" id="KW-0813">Transport</keyword>
<reference evidence="8" key="1">
    <citation type="journal article" date="2019" name="Int. J. Syst. Evol. Microbiol.">
        <title>The Global Catalogue of Microorganisms (GCM) 10K type strain sequencing project: providing services to taxonomists for standard genome sequencing and annotation.</title>
        <authorList>
            <consortium name="The Broad Institute Genomics Platform"/>
            <consortium name="The Broad Institute Genome Sequencing Center for Infectious Disease"/>
            <person name="Wu L."/>
            <person name="Ma J."/>
        </authorList>
    </citation>
    <scope>NUCLEOTIDE SEQUENCE [LARGE SCALE GENOMIC DNA]</scope>
    <source>
        <strain evidence="8">JCM 16916</strain>
    </source>
</reference>
<dbReference type="RefSeq" id="WP_344759637.1">
    <property type="nucleotide sequence ID" value="NZ_BAAAZU010000008.1"/>
</dbReference>
<name>A0ABP7MLK2_9GAMM</name>
<dbReference type="InterPro" id="IPR029046">
    <property type="entry name" value="LolA/LolB/LppX"/>
</dbReference>
<feature type="signal peptide" evidence="6">
    <location>
        <begin position="1"/>
        <end position="24"/>
    </location>
</feature>
<organism evidence="7 8">
    <name type="scientific">Luteimonas lutimaris</name>
    <dbReference type="NCBI Taxonomy" id="698645"/>
    <lineage>
        <taxon>Bacteria</taxon>
        <taxon>Pseudomonadati</taxon>
        <taxon>Pseudomonadota</taxon>
        <taxon>Gammaproteobacteria</taxon>
        <taxon>Lysobacterales</taxon>
        <taxon>Lysobacteraceae</taxon>
        <taxon>Luteimonas</taxon>
    </lineage>
</organism>